<sequence length="612" mass="71401">MGIENFESFPFSIPKRPNPWLKELKDNLKEDSNEIKTLKSILETSYLHKDTDCFGYELSKIYSITNQELENRFLNKKKEITRQNSRQQKNIRVQERYGFYLVNNPSETDSIIKNGFVCNKNEEYSNNLLGCSSRGIHLMKHLDVMLLDEYVRQSKSLTIILTKYIANNIYYMTPGIHHKSSYPSFDHDCHMSKNYINTNDKIDLIFKNSLIYLYEYDQNGNIDPKPSQLCPIAVLNYSYNKSLKPSQRFMSLNGIFLDSNQFDKERVSNQTKNYVNQSRDPRMALRNSTNQIRNNQSFSEKNSNLENSINSSKHVSTENIKIDDKTNNQSSGQIENISPILNLYPNAKTYKQNHYGILQKPNFKKNFPTRPRRINLYTINNKLNSNKRSLININPQSKTKSFKSMPIKTQETEKTAIESIKTQLKISLLENAFKNGNTQSNLELTKNNQITNNNEKNKIILKNFQNVSNFDHKNQSFSIDNLISNSSNTTRNAQVLNNFTNPKEFTKDVKVSNQNGFYIDSLIKNSANNGHYKENKEVVLNEMLTYSNLPQQQLPYFLPSFSNQPYFSHQPNNWPLSTPYQNYPNFVNNHFQNQLGFFNPNQTAPQNYPYFF</sequence>
<dbReference type="GO" id="GO:0007140">
    <property type="term" value="P:male meiotic nuclear division"/>
    <property type="evidence" value="ECO:0007669"/>
    <property type="project" value="InterPro"/>
</dbReference>
<evidence type="ECO:0000313" key="3">
    <source>
        <dbReference type="EMBL" id="CAF0741093.1"/>
    </source>
</evidence>
<dbReference type="Pfam" id="PF12509">
    <property type="entry name" value="DUF3715"/>
    <property type="match status" value="1"/>
</dbReference>
<dbReference type="PANTHER" id="PTHR22380:SF1">
    <property type="entry name" value="TESTIS-EXPRESSED PROTEIN 15"/>
    <property type="match status" value="1"/>
</dbReference>
<evidence type="ECO:0000313" key="4">
    <source>
        <dbReference type="Proteomes" id="UP000663879"/>
    </source>
</evidence>
<gene>
    <name evidence="3" type="ORF">OXX778_LOCUS3397</name>
</gene>
<feature type="region of interest" description="Disordered" evidence="1">
    <location>
        <begin position="287"/>
        <end position="331"/>
    </location>
</feature>
<dbReference type="InterPro" id="IPR022188">
    <property type="entry name" value="TASOR_DUF3715"/>
</dbReference>
<proteinExistence type="predicted"/>
<dbReference type="GO" id="GO:0010569">
    <property type="term" value="P:regulation of double-strand break repair via homologous recombination"/>
    <property type="evidence" value="ECO:0007669"/>
    <property type="project" value="InterPro"/>
</dbReference>
<dbReference type="GO" id="GO:0007130">
    <property type="term" value="P:synaptonemal complex assembly"/>
    <property type="evidence" value="ECO:0007669"/>
    <property type="project" value="TreeGrafter"/>
</dbReference>
<comment type="caution">
    <text evidence="3">The sequence shown here is derived from an EMBL/GenBank/DDBJ whole genome shotgun (WGS) entry which is preliminary data.</text>
</comment>
<dbReference type="OrthoDB" id="10054471at2759"/>
<dbReference type="EMBL" id="CAJNOC010000298">
    <property type="protein sequence ID" value="CAF0741093.1"/>
    <property type="molecule type" value="Genomic_DNA"/>
</dbReference>
<dbReference type="SUPFAM" id="SSF56399">
    <property type="entry name" value="ADP-ribosylation"/>
    <property type="match status" value="1"/>
</dbReference>
<protein>
    <recommendedName>
        <fullName evidence="2">TASOR pseudo-PARP domain-containing protein</fullName>
    </recommendedName>
</protein>
<dbReference type="PANTHER" id="PTHR22380">
    <property type="entry name" value="TESTIS-EXPRESSED PROTEIN 15"/>
    <property type="match status" value="1"/>
</dbReference>
<name>A0A813NVC2_9BILA</name>
<dbReference type="InterPro" id="IPR026616">
    <property type="entry name" value="TEX15"/>
</dbReference>
<dbReference type="Gene3D" id="3.90.228.10">
    <property type="match status" value="1"/>
</dbReference>
<evidence type="ECO:0000259" key="2">
    <source>
        <dbReference type="Pfam" id="PF12509"/>
    </source>
</evidence>
<dbReference type="GO" id="GO:0005634">
    <property type="term" value="C:nucleus"/>
    <property type="evidence" value="ECO:0007669"/>
    <property type="project" value="TreeGrafter"/>
</dbReference>
<organism evidence="3 4">
    <name type="scientific">Brachionus calyciflorus</name>
    <dbReference type="NCBI Taxonomy" id="104777"/>
    <lineage>
        <taxon>Eukaryota</taxon>
        <taxon>Metazoa</taxon>
        <taxon>Spiralia</taxon>
        <taxon>Gnathifera</taxon>
        <taxon>Rotifera</taxon>
        <taxon>Eurotatoria</taxon>
        <taxon>Monogononta</taxon>
        <taxon>Pseudotrocha</taxon>
        <taxon>Ploima</taxon>
        <taxon>Brachionidae</taxon>
        <taxon>Brachionus</taxon>
    </lineage>
</organism>
<keyword evidence="4" id="KW-1185">Reference proteome</keyword>
<accession>A0A813NVC2</accession>
<dbReference type="Proteomes" id="UP000663879">
    <property type="component" value="Unassembled WGS sequence"/>
</dbReference>
<dbReference type="AlphaFoldDB" id="A0A813NVC2"/>
<feature type="compositionally biased region" description="Polar residues" evidence="1">
    <location>
        <begin position="287"/>
        <end position="319"/>
    </location>
</feature>
<feature type="domain" description="TASOR pseudo-PARP" evidence="2">
    <location>
        <begin position="93"/>
        <end position="231"/>
    </location>
</feature>
<reference evidence="3" key="1">
    <citation type="submission" date="2021-02" db="EMBL/GenBank/DDBJ databases">
        <authorList>
            <person name="Nowell W R."/>
        </authorList>
    </citation>
    <scope>NUCLEOTIDE SEQUENCE</scope>
    <source>
        <strain evidence="3">Ploen Becks lab</strain>
    </source>
</reference>
<evidence type="ECO:0000256" key="1">
    <source>
        <dbReference type="SAM" id="MobiDB-lite"/>
    </source>
</evidence>